<dbReference type="RefSeq" id="WP_123426331.1">
    <property type="nucleotide sequence ID" value="NZ_MOBJ01000010.1"/>
</dbReference>
<accession>A0A423H537</accession>
<reference evidence="1 2" key="1">
    <citation type="submission" date="2016-10" db="EMBL/GenBank/DDBJ databases">
        <title>Comparative genome analysis of multiple Pseudomonas spp. focuses on biocontrol and plant growth promoting traits.</title>
        <authorList>
            <person name="Tao X.-Y."/>
            <person name="Taylor C.G."/>
        </authorList>
    </citation>
    <scope>NUCLEOTIDE SEQUENCE [LARGE SCALE GENOMIC DNA]</scope>
    <source>
        <strain evidence="1 2">48H11</strain>
    </source>
</reference>
<comment type="caution">
    <text evidence="1">The sequence shown here is derived from an EMBL/GenBank/DDBJ whole genome shotgun (WGS) entry which is preliminary data.</text>
</comment>
<sequence>MSTQTIIVYIEEAQLIAQKTNNYSLYLAKKINSTFTATWFLKPPLATPNQPAYQYQNRFDITNNSYMANFTTTPLQEGDITFTSGGKNLPINTGQTTTLDIYGVFSTAKNNGTQGDVTIYNQLPANPREILLDSTGRTIWVNCSGGMSIGTAIMTPKNEFQLWFGPTQVAGSLIPNSVSNAYVITVNDGETKTVTYTNSGTWVSGAPAMRLTPEEVIELHARVNVRVNEAMMKAALTARRTSS</sequence>
<gene>
    <name evidence="1" type="ORF">BK659_16960</name>
</gene>
<dbReference type="AlphaFoldDB" id="A0A423H537"/>
<evidence type="ECO:0000313" key="2">
    <source>
        <dbReference type="Proteomes" id="UP000286071"/>
    </source>
</evidence>
<protein>
    <submittedName>
        <fullName evidence="1">Uncharacterized protein</fullName>
    </submittedName>
</protein>
<dbReference type="Proteomes" id="UP000286071">
    <property type="component" value="Unassembled WGS sequence"/>
</dbReference>
<dbReference type="OrthoDB" id="6999944at2"/>
<dbReference type="EMBL" id="MOBJ01000010">
    <property type="protein sequence ID" value="RON08321.1"/>
    <property type="molecule type" value="Genomic_DNA"/>
</dbReference>
<organism evidence="1 2">
    <name type="scientific">Pseudomonas brassicacearum</name>
    <dbReference type="NCBI Taxonomy" id="930166"/>
    <lineage>
        <taxon>Bacteria</taxon>
        <taxon>Pseudomonadati</taxon>
        <taxon>Pseudomonadota</taxon>
        <taxon>Gammaproteobacteria</taxon>
        <taxon>Pseudomonadales</taxon>
        <taxon>Pseudomonadaceae</taxon>
        <taxon>Pseudomonas</taxon>
    </lineage>
</organism>
<proteinExistence type="predicted"/>
<evidence type="ECO:0000313" key="1">
    <source>
        <dbReference type="EMBL" id="RON08321.1"/>
    </source>
</evidence>
<name>A0A423H537_9PSED</name>